<dbReference type="FunFam" id="1.10.260.40:FF:000044">
    <property type="entry name" value="Homeobox domain-containing protein"/>
    <property type="match status" value="1"/>
</dbReference>
<feature type="compositionally biased region" description="Low complexity" evidence="9">
    <location>
        <begin position="115"/>
        <end position="135"/>
    </location>
</feature>
<evidence type="ECO:0000256" key="5">
    <source>
        <dbReference type="ARBA" id="ARBA00023163"/>
    </source>
</evidence>
<organism evidence="13 14">
    <name type="scientific">Onchocerca flexuosa</name>
    <dbReference type="NCBI Taxonomy" id="387005"/>
    <lineage>
        <taxon>Eukaryota</taxon>
        <taxon>Metazoa</taxon>
        <taxon>Ecdysozoa</taxon>
        <taxon>Nematoda</taxon>
        <taxon>Chromadorea</taxon>
        <taxon>Rhabditida</taxon>
        <taxon>Spirurina</taxon>
        <taxon>Spiruromorpha</taxon>
        <taxon>Filarioidea</taxon>
        <taxon>Onchocercidae</taxon>
        <taxon>Onchocerca</taxon>
    </lineage>
</organism>
<evidence type="ECO:0000259" key="11">
    <source>
        <dbReference type="PROSITE" id="PS51936"/>
    </source>
</evidence>
<dbReference type="InterPro" id="IPR006899">
    <property type="entry name" value="HNF-1_N"/>
</dbReference>
<proteinExistence type="predicted"/>
<keyword evidence="5" id="KW-0804">Transcription</keyword>
<comment type="subcellular location">
    <subcellularLocation>
        <location evidence="1 7 8">Nucleus</location>
    </subcellularLocation>
</comment>
<evidence type="ECO:0000256" key="3">
    <source>
        <dbReference type="ARBA" id="ARBA00023125"/>
    </source>
</evidence>
<dbReference type="GO" id="GO:0045893">
    <property type="term" value="P:positive regulation of DNA-templated transcription"/>
    <property type="evidence" value="ECO:0007669"/>
    <property type="project" value="InterPro"/>
</dbReference>
<protein>
    <submittedName>
        <fullName evidence="13">Homeobox domain protein</fullName>
    </submittedName>
</protein>
<dbReference type="SUPFAM" id="SSF46689">
    <property type="entry name" value="Homeodomain-like"/>
    <property type="match status" value="1"/>
</dbReference>
<dbReference type="PROSITE" id="PS50071">
    <property type="entry name" value="HOMEOBOX_2"/>
    <property type="match status" value="1"/>
</dbReference>
<feature type="compositionally biased region" description="Low complexity" evidence="9">
    <location>
        <begin position="93"/>
        <end position="103"/>
    </location>
</feature>
<dbReference type="InterPro" id="IPR010982">
    <property type="entry name" value="Lambda_DNA-bd_dom_sf"/>
</dbReference>
<keyword evidence="3 7" id="KW-0238">DNA-binding</keyword>
<evidence type="ECO:0000313" key="13">
    <source>
        <dbReference type="EMBL" id="OZC08966.1"/>
    </source>
</evidence>
<evidence type="ECO:0000313" key="14">
    <source>
        <dbReference type="Proteomes" id="UP000242913"/>
    </source>
</evidence>
<evidence type="ECO:0000259" key="10">
    <source>
        <dbReference type="PROSITE" id="PS50071"/>
    </source>
</evidence>
<dbReference type="InterPro" id="IPR044866">
    <property type="entry name" value="HNF_P1"/>
</dbReference>
<feature type="compositionally biased region" description="Low complexity" evidence="9">
    <location>
        <begin position="481"/>
        <end position="493"/>
    </location>
</feature>
<feature type="region of interest" description="Disordered" evidence="9">
    <location>
        <begin position="91"/>
        <end position="135"/>
    </location>
</feature>
<dbReference type="GO" id="GO:0003691">
    <property type="term" value="F:double-stranded telomeric DNA binding"/>
    <property type="evidence" value="ECO:0007669"/>
    <property type="project" value="InterPro"/>
</dbReference>
<dbReference type="GO" id="GO:0005634">
    <property type="term" value="C:nucleus"/>
    <property type="evidence" value="ECO:0007669"/>
    <property type="project" value="UniProtKB-SubCell"/>
</dbReference>
<dbReference type="PROSITE" id="PS51937">
    <property type="entry name" value="HNF_P1"/>
    <property type="match status" value="1"/>
</dbReference>
<name>A0A238BVL6_9BILA</name>
<dbReference type="InterPro" id="IPR044869">
    <property type="entry name" value="HNF-1_POU"/>
</dbReference>
<keyword evidence="6 7" id="KW-0539">Nucleus</keyword>
<dbReference type="PANTHER" id="PTHR14618">
    <property type="entry name" value="HOMEODOX-CONTAINING PROTEIN 1 HMBOX1"/>
    <property type="match status" value="1"/>
</dbReference>
<evidence type="ECO:0000256" key="6">
    <source>
        <dbReference type="ARBA" id="ARBA00023242"/>
    </source>
</evidence>
<dbReference type="SUPFAM" id="SSF47413">
    <property type="entry name" value="lambda repressor-like DNA-binding domains"/>
    <property type="match status" value="1"/>
</dbReference>
<feature type="region of interest" description="Disordered" evidence="9">
    <location>
        <begin position="352"/>
        <end position="389"/>
    </location>
</feature>
<dbReference type="InterPro" id="IPR009057">
    <property type="entry name" value="Homeodomain-like_sf"/>
</dbReference>
<evidence type="ECO:0000256" key="8">
    <source>
        <dbReference type="RuleBase" id="RU000682"/>
    </source>
</evidence>
<dbReference type="Pfam" id="PF04814">
    <property type="entry name" value="HNF-1_N"/>
    <property type="match status" value="1"/>
</dbReference>
<dbReference type="SMART" id="SM00389">
    <property type="entry name" value="HOX"/>
    <property type="match status" value="1"/>
</dbReference>
<dbReference type="Pfam" id="PF00046">
    <property type="entry name" value="Homeodomain"/>
    <property type="match status" value="1"/>
</dbReference>
<evidence type="ECO:0000256" key="1">
    <source>
        <dbReference type="ARBA" id="ARBA00004123"/>
    </source>
</evidence>
<dbReference type="EMBL" id="KZ269999">
    <property type="protein sequence ID" value="OZC08966.1"/>
    <property type="molecule type" value="Genomic_DNA"/>
</dbReference>
<dbReference type="InterPro" id="IPR001356">
    <property type="entry name" value="HD"/>
</dbReference>
<dbReference type="OrthoDB" id="5856131at2759"/>
<feature type="DNA-binding region" description="Homeobox" evidence="7">
    <location>
        <begin position="277"/>
        <end position="353"/>
    </location>
</feature>
<dbReference type="PROSITE" id="PS51936">
    <property type="entry name" value="POU_4"/>
    <property type="match status" value="1"/>
</dbReference>
<evidence type="ECO:0000256" key="9">
    <source>
        <dbReference type="SAM" id="MobiDB-lite"/>
    </source>
</evidence>
<dbReference type="CDD" id="cd00086">
    <property type="entry name" value="homeodomain"/>
    <property type="match status" value="1"/>
</dbReference>
<dbReference type="Gene3D" id="1.10.260.40">
    <property type="entry name" value="lambda repressor-like DNA-binding domains"/>
    <property type="match status" value="1"/>
</dbReference>
<dbReference type="AlphaFoldDB" id="A0A238BVL6"/>
<reference evidence="13 14" key="1">
    <citation type="submission" date="2015-12" db="EMBL/GenBank/DDBJ databases">
        <title>Draft genome of the nematode, Onchocerca flexuosa.</title>
        <authorList>
            <person name="Mitreva M."/>
        </authorList>
    </citation>
    <scope>NUCLEOTIDE SEQUENCE [LARGE SCALE GENOMIC DNA]</scope>
    <source>
        <strain evidence="13">Red Deer</strain>
    </source>
</reference>
<evidence type="ECO:0000256" key="4">
    <source>
        <dbReference type="ARBA" id="ARBA00023155"/>
    </source>
</evidence>
<dbReference type="Proteomes" id="UP000242913">
    <property type="component" value="Unassembled WGS sequence"/>
</dbReference>
<feature type="compositionally biased region" description="Low complexity" evidence="9">
    <location>
        <begin position="366"/>
        <end position="382"/>
    </location>
</feature>
<dbReference type="PANTHER" id="PTHR14618:SF0">
    <property type="entry name" value="HOMEOBOX-CONTAINING PROTEIN 1"/>
    <property type="match status" value="1"/>
</dbReference>
<feature type="region of interest" description="Disordered" evidence="9">
    <location>
        <begin position="465"/>
        <end position="493"/>
    </location>
</feature>
<sequence length="535" mass="58521">MNLFTVEQLELIRRLRLTGITPEAVVEAFRALEQIEADLDAARIQTAALAALIAPATKMFQFDDGANAFELSSPILLQHLRNQAPVPVTINASSSPSLPTTSPDQCAVQNSLPLSTTAGGTTSTGANDPATSTVATASAPIPPTCLLGQYNFEGSSPSSCRPIRSQRTPMREITTLDDPSELDEFMQQGEEACILDMKKFITQFSLRQTTVAMMTGVSQPYISKLLNGNHRELSLRCRKNIYSWYLNCRRHPEKLSSFLADPSTRLETNGDGELIPQRRERYVFRPILIRILEGFFAQTPFPDLNRRIEIATACNQALQIDKKGVGLMPKEVVSPQVVANWFANKRKELRRRSNDEYNEANNVNLSQVSSPDAVSSPSPTASISNTPMETDRMGLDERIVASVATSVPISVPAVRPGNNPIEVETSLFSSQTTLVQTLTNPNNFCSKQDPESPISAALPIASTNCTNIDDTGRDSIDRATQQPQQPSDESSSSAGQCLAEIQCQLDLVNNSVLALVNPYNNQIHNSVIKVEQTAE</sequence>
<keyword evidence="14" id="KW-1185">Reference proteome</keyword>
<accession>A0A238BVL6</accession>
<evidence type="ECO:0000256" key="2">
    <source>
        <dbReference type="ARBA" id="ARBA00023015"/>
    </source>
</evidence>
<gene>
    <name evidence="13" type="ORF">X798_04053</name>
</gene>
<dbReference type="InterPro" id="IPR040363">
    <property type="entry name" value="HMBOX1"/>
</dbReference>
<feature type="domain" description="Homeobox" evidence="10">
    <location>
        <begin position="275"/>
        <end position="352"/>
    </location>
</feature>
<keyword evidence="2" id="KW-0805">Transcription regulation</keyword>
<feature type="domain" description="POU-specific atypical" evidence="11">
    <location>
        <begin position="165"/>
        <end position="261"/>
    </location>
</feature>
<evidence type="ECO:0000259" key="12">
    <source>
        <dbReference type="PROSITE" id="PS51937"/>
    </source>
</evidence>
<dbReference type="Gene3D" id="1.10.10.60">
    <property type="entry name" value="Homeodomain-like"/>
    <property type="match status" value="1"/>
</dbReference>
<keyword evidence="4 7" id="KW-0371">Homeobox</keyword>
<feature type="domain" description="HNF-p1" evidence="12">
    <location>
        <begin position="1"/>
        <end position="31"/>
    </location>
</feature>
<evidence type="ECO:0000256" key="7">
    <source>
        <dbReference type="PROSITE-ProRule" id="PRU00108"/>
    </source>
</evidence>
<dbReference type="FunFam" id="1.10.10.60:FF:000550">
    <property type="entry name" value="Homeobox domaincontaining protein"/>
    <property type="match status" value="1"/>
</dbReference>